<dbReference type="GeneID" id="101846303"/>
<dbReference type="Proteomes" id="UP000694888">
    <property type="component" value="Unplaced"/>
</dbReference>
<gene>
    <name evidence="4" type="primary">LOC101846303</name>
</gene>
<evidence type="ECO:0000256" key="1">
    <source>
        <dbReference type="SAM" id="MobiDB-lite"/>
    </source>
</evidence>
<keyword evidence="3" id="KW-1185">Reference proteome</keyword>
<feature type="chain" id="PRO_5045703919" evidence="2">
    <location>
        <begin position="20"/>
        <end position="135"/>
    </location>
</feature>
<feature type="region of interest" description="Disordered" evidence="1">
    <location>
        <begin position="102"/>
        <end position="135"/>
    </location>
</feature>
<feature type="compositionally biased region" description="Polar residues" evidence="1">
    <location>
        <begin position="117"/>
        <end position="127"/>
    </location>
</feature>
<organism evidence="3 4">
    <name type="scientific">Aplysia californica</name>
    <name type="common">California sea hare</name>
    <dbReference type="NCBI Taxonomy" id="6500"/>
    <lineage>
        <taxon>Eukaryota</taxon>
        <taxon>Metazoa</taxon>
        <taxon>Spiralia</taxon>
        <taxon>Lophotrochozoa</taxon>
        <taxon>Mollusca</taxon>
        <taxon>Gastropoda</taxon>
        <taxon>Heterobranchia</taxon>
        <taxon>Euthyneura</taxon>
        <taxon>Tectipleura</taxon>
        <taxon>Aplysiida</taxon>
        <taxon>Aplysioidea</taxon>
        <taxon>Aplysiidae</taxon>
        <taxon>Aplysia</taxon>
    </lineage>
</organism>
<feature type="non-terminal residue" evidence="4">
    <location>
        <position position="135"/>
    </location>
</feature>
<proteinExistence type="predicted"/>
<feature type="signal peptide" evidence="2">
    <location>
        <begin position="1"/>
        <end position="19"/>
    </location>
</feature>
<evidence type="ECO:0000313" key="3">
    <source>
        <dbReference type="Proteomes" id="UP000694888"/>
    </source>
</evidence>
<dbReference type="RefSeq" id="XP_012942858.1">
    <property type="nucleotide sequence ID" value="XM_013087404.2"/>
</dbReference>
<name>A0ABM1A8H7_APLCA</name>
<evidence type="ECO:0000313" key="4">
    <source>
        <dbReference type="RefSeq" id="XP_012942858.1"/>
    </source>
</evidence>
<accession>A0ABM1A8H7</accession>
<protein>
    <submittedName>
        <fullName evidence="4">Uncharacterized protein LOC101846303</fullName>
    </submittedName>
</protein>
<sequence length="135" mass="15182">MKTIALLLCVSVFATVILASEQQLREEGEVNKRGWKDALAGGAAVALFGRKRHARGEVSKRGWKDVLAGGAAVALFGRKRHARDLQDTRRWPFGKRDASNQKRLLWGRRAEDEDEPTTSQDQEQLTPEEQKEAQE</sequence>
<reference evidence="4" key="1">
    <citation type="submission" date="2025-08" db="UniProtKB">
        <authorList>
            <consortium name="RefSeq"/>
        </authorList>
    </citation>
    <scope>IDENTIFICATION</scope>
</reference>
<keyword evidence="2" id="KW-0732">Signal</keyword>
<evidence type="ECO:0000256" key="2">
    <source>
        <dbReference type="SAM" id="SignalP"/>
    </source>
</evidence>